<evidence type="ECO:0000256" key="1">
    <source>
        <dbReference type="SAM" id="SignalP"/>
    </source>
</evidence>
<keyword evidence="1" id="KW-0732">Signal</keyword>
<sequence>MQRTLLWVLLGIGCISLSSARLIGSLVVTTETPQEDTKNAAPTIATSPQIYQMRVDTNVSNRYAVTLVTSKVRNIGDAAQEATFSVVTPDQAFISGFTMEIDGKKYKAYVQEKEEARETYDRAVESGFAAAHVAASARDSNRFTVSVNIQPASKATFYLTYEELLVRKDEKYEIVLNIHPGEPVKDLLVQVNIDESRPLKFVKTPSLRSGNELLKNNPNLDPEAEITNLNETSAVVRFNPDIAKQRILAESLGGKEKNGLSGQFIVQYDVARDPEGGEVLVSGGHFVHFFSPENLTPLKKQVIFVLDTSGSMSGVRITQLKEAMDSILDELKPEDVFSIVEFNSLVKVWDVSTIRVSYMEGEDPYIYSDRDTTTPATQVLPPSFPATESNIINAKEVVKQLDANGGTDIQSALKIGLNIETSNAIKIHQPIIVFLTDGEPTVGESNTERIVSSITALNTLKVPIFSLSFGDGADREFLKKLSLKNQGFSRHIYEAADAYIQLQDFYKQISSPLLSNVTFRYTDQASNVTKSNFPILFGGGELFTTGILRDDSDPSIVPPAVEAWGVNGPIQLQPKVFQVSGNLERLWAYLTVRQLLEQREVAEDKTGPTQEALRLALKYSFVTDVSSLVVVKPNDTATVDTVDAAESFSPSFKHRTDAYSLDYDPSVTPYSCQNSLNKANGTCLQLMNCEQIYPQLTDFDTFKKYFCKLDTAAGVCCPDSPFP</sequence>
<dbReference type="SUPFAM" id="SSF53300">
    <property type="entry name" value="vWA-like"/>
    <property type="match status" value="1"/>
</dbReference>
<evidence type="ECO:0008006" key="6">
    <source>
        <dbReference type="Google" id="ProtNLM"/>
    </source>
</evidence>
<feature type="signal peptide" evidence="1">
    <location>
        <begin position="1"/>
        <end position="20"/>
    </location>
</feature>
<proteinExistence type="predicted"/>
<dbReference type="EnsemblMetazoa" id="XM_019912081.1">
    <property type="protein sequence ID" value="XP_019767640.1"/>
    <property type="gene ID" value="LOC109542734"/>
</dbReference>
<dbReference type="PROSITE" id="PS50234">
    <property type="entry name" value="VWFA"/>
    <property type="match status" value="1"/>
</dbReference>
<evidence type="ECO:0000259" key="2">
    <source>
        <dbReference type="PROSITE" id="PS50234"/>
    </source>
</evidence>
<name>A0AAR5Q340_DENPD</name>
<dbReference type="GO" id="GO:0032991">
    <property type="term" value="C:protein-containing complex"/>
    <property type="evidence" value="ECO:0007669"/>
    <property type="project" value="UniProtKB-ARBA"/>
</dbReference>
<feature type="domain" description="VWFA" evidence="2">
    <location>
        <begin position="301"/>
        <end position="509"/>
    </location>
</feature>
<dbReference type="Gene3D" id="3.40.50.410">
    <property type="entry name" value="von Willebrand factor, type A domain"/>
    <property type="match status" value="1"/>
</dbReference>
<accession>A0AAR5Q340</accession>
<dbReference type="Pfam" id="PF08487">
    <property type="entry name" value="VIT"/>
    <property type="match status" value="1"/>
</dbReference>
<dbReference type="InterPro" id="IPR036465">
    <property type="entry name" value="vWFA_dom_sf"/>
</dbReference>
<dbReference type="Pfam" id="PF00092">
    <property type="entry name" value="VWA"/>
    <property type="match status" value="1"/>
</dbReference>
<dbReference type="AlphaFoldDB" id="A0AAR5Q340"/>
<reference evidence="4" key="2">
    <citation type="submission" date="2024-08" db="UniProtKB">
        <authorList>
            <consortium name="EnsemblMetazoa"/>
        </authorList>
    </citation>
    <scope>IDENTIFICATION</scope>
</reference>
<dbReference type="Pfam" id="PF13768">
    <property type="entry name" value="VWA_3"/>
    <property type="match status" value="1"/>
</dbReference>
<feature type="domain" description="VIT" evidence="3">
    <location>
        <begin position="34"/>
        <end position="163"/>
    </location>
</feature>
<protein>
    <recommendedName>
        <fullName evidence="6">Inter-alpha-trypsin inhibitor heavy chain H4-like</fullName>
    </recommendedName>
</protein>
<dbReference type="PROSITE" id="PS51468">
    <property type="entry name" value="VIT"/>
    <property type="match status" value="1"/>
</dbReference>
<dbReference type="InterPro" id="IPR013694">
    <property type="entry name" value="VIT"/>
</dbReference>
<dbReference type="InterPro" id="IPR050934">
    <property type="entry name" value="ITIH"/>
</dbReference>
<organism evidence="4 5">
    <name type="scientific">Dendroctonus ponderosae</name>
    <name type="common">Mountain pine beetle</name>
    <dbReference type="NCBI Taxonomy" id="77166"/>
    <lineage>
        <taxon>Eukaryota</taxon>
        <taxon>Metazoa</taxon>
        <taxon>Ecdysozoa</taxon>
        <taxon>Arthropoda</taxon>
        <taxon>Hexapoda</taxon>
        <taxon>Insecta</taxon>
        <taxon>Pterygota</taxon>
        <taxon>Neoptera</taxon>
        <taxon>Endopterygota</taxon>
        <taxon>Coleoptera</taxon>
        <taxon>Polyphaga</taxon>
        <taxon>Cucujiformia</taxon>
        <taxon>Curculionidae</taxon>
        <taxon>Scolytinae</taxon>
        <taxon>Dendroctonus</taxon>
    </lineage>
</organism>
<dbReference type="Proteomes" id="UP000019118">
    <property type="component" value="Unassembled WGS sequence"/>
</dbReference>
<dbReference type="PANTHER" id="PTHR10338">
    <property type="entry name" value="INTER-ALPHA-TRYPSIN INHIBITOR HEAVY CHAIN FAMILY MEMBER"/>
    <property type="match status" value="1"/>
</dbReference>
<dbReference type="SMART" id="SM00609">
    <property type="entry name" value="VIT"/>
    <property type="match status" value="1"/>
</dbReference>
<evidence type="ECO:0000259" key="3">
    <source>
        <dbReference type="PROSITE" id="PS51468"/>
    </source>
</evidence>
<keyword evidence="5" id="KW-1185">Reference proteome</keyword>
<dbReference type="SMART" id="SM00327">
    <property type="entry name" value="VWA"/>
    <property type="match status" value="1"/>
</dbReference>
<dbReference type="PANTHER" id="PTHR10338:SF108">
    <property type="entry name" value="INTER-ALPHA-TRYPSIN INHIBITOR HEAVY CHAIN H4-LIKE PROTEIN"/>
    <property type="match status" value="1"/>
</dbReference>
<dbReference type="InterPro" id="IPR002035">
    <property type="entry name" value="VWF_A"/>
</dbReference>
<reference evidence="5" key="1">
    <citation type="journal article" date="2013" name="Genome Biol.">
        <title>Draft genome of the mountain pine beetle, Dendroctonus ponderosae Hopkins, a major forest pest.</title>
        <authorList>
            <person name="Keeling C.I."/>
            <person name="Yuen M.M."/>
            <person name="Liao N.Y."/>
            <person name="Docking T.R."/>
            <person name="Chan S.K."/>
            <person name="Taylor G.A."/>
            <person name="Palmquist D.L."/>
            <person name="Jackman S.D."/>
            <person name="Nguyen A."/>
            <person name="Li M."/>
            <person name="Henderson H."/>
            <person name="Janes J.K."/>
            <person name="Zhao Y."/>
            <person name="Pandoh P."/>
            <person name="Moore R."/>
            <person name="Sperling F.A."/>
            <person name="Huber D.P."/>
            <person name="Birol I."/>
            <person name="Jones S.J."/>
            <person name="Bohlmann J."/>
        </authorList>
    </citation>
    <scope>NUCLEOTIDE SEQUENCE</scope>
</reference>
<evidence type="ECO:0000313" key="4">
    <source>
        <dbReference type="EnsemblMetazoa" id="XP_019767640.1"/>
    </source>
</evidence>
<feature type="chain" id="PRO_5043534967" description="Inter-alpha-trypsin inhibitor heavy chain H4-like" evidence="1">
    <location>
        <begin position="21"/>
        <end position="723"/>
    </location>
</feature>
<evidence type="ECO:0000313" key="5">
    <source>
        <dbReference type="Proteomes" id="UP000019118"/>
    </source>
</evidence>